<dbReference type="Pfam" id="PF01547">
    <property type="entry name" value="SBP_bac_1"/>
    <property type="match status" value="1"/>
</dbReference>
<organism evidence="8 9">
    <name type="scientific">Sulfobacillus harzensis</name>
    <dbReference type="NCBI Taxonomy" id="2729629"/>
    <lineage>
        <taxon>Bacteria</taxon>
        <taxon>Bacillati</taxon>
        <taxon>Bacillota</taxon>
        <taxon>Clostridia</taxon>
        <taxon>Eubacteriales</taxon>
        <taxon>Clostridiales Family XVII. Incertae Sedis</taxon>
        <taxon>Sulfobacillus</taxon>
    </lineage>
</organism>
<keyword evidence="4 7" id="KW-0732">Signal</keyword>
<dbReference type="SUPFAM" id="SSF53850">
    <property type="entry name" value="Periplasmic binding protein-like II"/>
    <property type="match status" value="1"/>
</dbReference>
<name>A0A7Y0L3Z0_9FIRM</name>
<dbReference type="InterPro" id="IPR050490">
    <property type="entry name" value="Bact_solute-bd_prot1"/>
</dbReference>
<evidence type="ECO:0000256" key="5">
    <source>
        <dbReference type="ARBA" id="ARBA00049629"/>
    </source>
</evidence>
<feature type="chain" id="PRO_5038688349" description="Probable sugar-binding periplasmic protein" evidence="7">
    <location>
        <begin position="22"/>
        <end position="431"/>
    </location>
</feature>
<keyword evidence="3" id="KW-0813">Transport</keyword>
<dbReference type="PANTHER" id="PTHR43649:SF28">
    <property type="entry name" value="BINDING PROTEIN COMPONENT OF ABC SUGAR TRANSPORTER-RELATED"/>
    <property type="match status" value="1"/>
</dbReference>
<accession>A0A7Y0L3Z0</accession>
<protein>
    <recommendedName>
        <fullName evidence="6">Probable sugar-binding periplasmic protein</fullName>
    </recommendedName>
</protein>
<proteinExistence type="inferred from homology"/>
<evidence type="ECO:0000313" key="9">
    <source>
        <dbReference type="Proteomes" id="UP000533476"/>
    </source>
</evidence>
<dbReference type="Proteomes" id="UP000533476">
    <property type="component" value="Unassembled WGS sequence"/>
</dbReference>
<evidence type="ECO:0000256" key="4">
    <source>
        <dbReference type="ARBA" id="ARBA00022729"/>
    </source>
</evidence>
<comment type="similarity">
    <text evidence="2">Belongs to the bacterial solute-binding protein 1 family.</text>
</comment>
<dbReference type="InterPro" id="IPR006059">
    <property type="entry name" value="SBP"/>
</dbReference>
<evidence type="ECO:0000256" key="1">
    <source>
        <dbReference type="ARBA" id="ARBA00004196"/>
    </source>
</evidence>
<keyword evidence="9" id="KW-1185">Reference proteome</keyword>
<sequence length="431" mass="45701">MMNRKQIALGAAGLLSVAVVAAGCGSSSSTGKVSSPSSNTVDIFSWWTGTASSKALNTFFEAFKAQYPNVKVVNDAVAGGAGSNAKAVLASRMNAGKPPSTFQVHVGNGSLKSWVEAGKLQPLNSLFKQQGWYSDYPKSLLNLAMFNGKIYAVPVDMQRANVLWYNTKIFKQYNLTPPTSWSQFISEAKILKQHGITPLAVANHGNWETTLLWSDILLGTVGYKNYDAILDGKIPLNSAGVKQASETYLEVMKYTNSNASSLHWAQADQMVAQGQAAMNVMGDWAAGYFTTTAGLTPGQQFGWAPTPGTKGVFAAVSDAFGLPTGLTGTAKTNAIDFLKVLGSNAGQAKFNPLKGTFSPRLDANPAQYNAYSKSAMKSYKKDPLVLIPGQGALNPGFTTALENAMSQFTASGNVNQFVQALQSAASANPLN</sequence>
<dbReference type="Gene3D" id="3.40.190.10">
    <property type="entry name" value="Periplasmic binding protein-like II"/>
    <property type="match status" value="2"/>
</dbReference>
<dbReference type="RefSeq" id="WP_169099603.1">
    <property type="nucleotide sequence ID" value="NZ_JABBVZ010000033.1"/>
</dbReference>
<dbReference type="EMBL" id="JABBVZ010000033">
    <property type="protein sequence ID" value="NMP22868.1"/>
    <property type="molecule type" value="Genomic_DNA"/>
</dbReference>
<dbReference type="PROSITE" id="PS51257">
    <property type="entry name" value="PROKAR_LIPOPROTEIN"/>
    <property type="match status" value="1"/>
</dbReference>
<dbReference type="AlphaFoldDB" id="A0A7Y0L3Z0"/>
<evidence type="ECO:0000256" key="2">
    <source>
        <dbReference type="ARBA" id="ARBA00008520"/>
    </source>
</evidence>
<evidence type="ECO:0000313" key="8">
    <source>
        <dbReference type="EMBL" id="NMP22868.1"/>
    </source>
</evidence>
<feature type="signal peptide" evidence="7">
    <location>
        <begin position="1"/>
        <end position="21"/>
    </location>
</feature>
<gene>
    <name evidence="8" type="ORF">HIJ39_10960</name>
</gene>
<dbReference type="GO" id="GO:0030313">
    <property type="term" value="C:cell envelope"/>
    <property type="evidence" value="ECO:0007669"/>
    <property type="project" value="UniProtKB-SubCell"/>
</dbReference>
<evidence type="ECO:0000256" key="6">
    <source>
        <dbReference type="ARBA" id="ARBA00049753"/>
    </source>
</evidence>
<evidence type="ECO:0000256" key="7">
    <source>
        <dbReference type="SAM" id="SignalP"/>
    </source>
</evidence>
<dbReference type="PANTHER" id="PTHR43649">
    <property type="entry name" value="ARABINOSE-BINDING PROTEIN-RELATED"/>
    <property type="match status" value="1"/>
</dbReference>
<comment type="subcellular location">
    <subcellularLocation>
        <location evidence="1">Cell envelope</location>
    </subcellularLocation>
</comment>
<evidence type="ECO:0000256" key="3">
    <source>
        <dbReference type="ARBA" id="ARBA00022448"/>
    </source>
</evidence>
<reference evidence="8 9" key="1">
    <citation type="submission" date="2020-04" db="EMBL/GenBank/DDBJ databases">
        <authorList>
            <person name="Zhang R."/>
            <person name="Schippers A."/>
        </authorList>
    </citation>
    <scope>NUCLEOTIDE SEQUENCE [LARGE SCALE GENOMIC DNA]</scope>
    <source>
        <strain evidence="8 9">DSM 109850</strain>
    </source>
</reference>
<comment type="caution">
    <text evidence="8">The sequence shown here is derived from an EMBL/GenBank/DDBJ whole genome shotgun (WGS) entry which is preliminary data.</text>
</comment>
<comment type="function">
    <text evidence="5">Part of a binding-protein-dependent transport system for a sugar.</text>
</comment>